<keyword evidence="5 7" id="KW-1133">Transmembrane helix</keyword>
<evidence type="ECO:0000256" key="7">
    <source>
        <dbReference type="SAM" id="Phobius"/>
    </source>
</evidence>
<proteinExistence type="inferred from homology"/>
<reference evidence="9 10" key="1">
    <citation type="journal article" date="2015" name="Proc. Natl. Acad. Sci. U.S.A.">
        <title>Expanded metabolic versatility of ubiquitous nitrite-oxidizing bacteria from the genus Nitrospira.</title>
        <authorList>
            <person name="Koch H."/>
            <person name="Lucker S."/>
            <person name="Albertsen M."/>
            <person name="Kitzinger K."/>
            <person name="Herbold C."/>
            <person name="Spieck E."/>
            <person name="Nielsen P.H."/>
            <person name="Wagner M."/>
            <person name="Daims H."/>
        </authorList>
    </citation>
    <scope>NUCLEOTIDE SEQUENCE [LARGE SCALE GENOMIC DNA]</scope>
    <source>
        <strain evidence="9 10">NSP M-1</strain>
    </source>
</reference>
<dbReference type="PANTHER" id="PTHR30576:SF0">
    <property type="entry name" value="UNDECAPRENYL-PHOSPHATE N-ACETYLGALACTOSAMINYL 1-PHOSPHATE TRANSFERASE-RELATED"/>
    <property type="match status" value="1"/>
</dbReference>
<accession>A0A0K2GG21</accession>
<gene>
    <name evidence="9" type="ORF">NITMOv2_3412</name>
</gene>
<dbReference type="AlphaFoldDB" id="A0A0K2GG21"/>
<evidence type="ECO:0000256" key="3">
    <source>
        <dbReference type="ARBA" id="ARBA00022679"/>
    </source>
</evidence>
<dbReference type="GO" id="GO:0016020">
    <property type="term" value="C:membrane"/>
    <property type="evidence" value="ECO:0007669"/>
    <property type="project" value="UniProtKB-SubCell"/>
</dbReference>
<dbReference type="Proteomes" id="UP000069205">
    <property type="component" value="Chromosome"/>
</dbReference>
<keyword evidence="4 7" id="KW-0812">Transmembrane</keyword>
<dbReference type="Pfam" id="PF02397">
    <property type="entry name" value="Bac_transf"/>
    <property type="match status" value="1"/>
</dbReference>
<evidence type="ECO:0000256" key="2">
    <source>
        <dbReference type="ARBA" id="ARBA00006464"/>
    </source>
</evidence>
<dbReference type="PATRIC" id="fig|42253.5.peg.3366"/>
<dbReference type="InterPro" id="IPR017475">
    <property type="entry name" value="EPS_sugar_tfrase"/>
</dbReference>
<evidence type="ECO:0000256" key="5">
    <source>
        <dbReference type="ARBA" id="ARBA00022989"/>
    </source>
</evidence>
<dbReference type="NCBIfam" id="TIGR03025">
    <property type="entry name" value="EPS_sugtrans"/>
    <property type="match status" value="1"/>
</dbReference>
<evidence type="ECO:0000259" key="8">
    <source>
        <dbReference type="Pfam" id="PF02397"/>
    </source>
</evidence>
<feature type="domain" description="Bacterial sugar transferase" evidence="8">
    <location>
        <begin position="168"/>
        <end position="350"/>
    </location>
</feature>
<keyword evidence="6 7" id="KW-0472">Membrane</keyword>
<dbReference type="KEGG" id="nmv:NITMOv2_3412"/>
<evidence type="ECO:0000256" key="1">
    <source>
        <dbReference type="ARBA" id="ARBA00004141"/>
    </source>
</evidence>
<evidence type="ECO:0000256" key="6">
    <source>
        <dbReference type="ARBA" id="ARBA00023136"/>
    </source>
</evidence>
<comment type="similarity">
    <text evidence="2">Belongs to the bacterial sugar transferase family.</text>
</comment>
<keyword evidence="3 9" id="KW-0808">Transferase</keyword>
<dbReference type="GO" id="GO:0047360">
    <property type="term" value="F:undecaprenyl-phosphate galactose phosphotransferase activity"/>
    <property type="evidence" value="ECO:0007669"/>
    <property type="project" value="UniProtKB-EC"/>
</dbReference>
<comment type="subcellular location">
    <subcellularLocation>
        <location evidence="1">Membrane</location>
        <topology evidence="1">Multi-pass membrane protein</topology>
    </subcellularLocation>
</comment>
<dbReference type="STRING" id="42253.NITMOv2_3412"/>
<dbReference type="EC" id="2.7.8.6" evidence="9"/>
<dbReference type="OrthoDB" id="9808602at2"/>
<evidence type="ECO:0000256" key="4">
    <source>
        <dbReference type="ARBA" id="ARBA00022692"/>
    </source>
</evidence>
<dbReference type="NCBIfam" id="TIGR03013">
    <property type="entry name" value="EpsB_2"/>
    <property type="match status" value="1"/>
</dbReference>
<dbReference type="InterPro" id="IPR003362">
    <property type="entry name" value="Bact_transf"/>
</dbReference>
<dbReference type="EMBL" id="CP011801">
    <property type="protein sequence ID" value="ALA59804.1"/>
    <property type="molecule type" value="Genomic_DNA"/>
</dbReference>
<evidence type="ECO:0000313" key="9">
    <source>
        <dbReference type="EMBL" id="ALA59804.1"/>
    </source>
</evidence>
<dbReference type="Gene3D" id="3.40.50.720">
    <property type="entry name" value="NAD(P)-binding Rossmann-like Domain"/>
    <property type="match status" value="1"/>
</dbReference>
<dbReference type="PANTHER" id="PTHR30576">
    <property type="entry name" value="COLANIC BIOSYNTHESIS UDP-GLUCOSE LIPID CARRIER TRANSFERASE"/>
    <property type="match status" value="1"/>
</dbReference>
<name>A0A0K2GG21_NITMO</name>
<organism evidence="9 10">
    <name type="scientific">Nitrospira moscoviensis</name>
    <dbReference type="NCBI Taxonomy" id="42253"/>
    <lineage>
        <taxon>Bacteria</taxon>
        <taxon>Pseudomonadati</taxon>
        <taxon>Nitrospirota</taxon>
        <taxon>Nitrospiria</taxon>
        <taxon>Nitrospirales</taxon>
        <taxon>Nitrospiraceae</taxon>
        <taxon>Nitrospira</taxon>
    </lineage>
</organism>
<feature type="transmembrane region" description="Helical" evidence="7">
    <location>
        <begin position="170"/>
        <end position="194"/>
    </location>
</feature>
<dbReference type="RefSeq" id="WP_083448091.1">
    <property type="nucleotide sequence ID" value="NZ_CP011801.1"/>
</dbReference>
<sequence length="356" mass="40215">MRLPTIPGGEGLVTGVEVEARQVETGTFFPIPFSRRLLILGNGQLACQLFAVLKAKRTSRVHVIGYVDREPSTTSQCLATHLFLGPIGQLFEIVERYQIHTIAVCLEDRRATLPVQTLLDFKAMGLEVVDGHHLYEEEAGRLSIDSLRPSALVFSTGFKRRALTTFAKRLFDVVVSAVSLVLLSPLFVLIGLLVKLDSPGPVFYCQMRVGLRGQPYMIWKFRSMTKDAEKGGPRWAQAQDPRVSRVGWWLRKTRLDELPQFINVLKGEMSLVGPRPERPVFVQELRAKIPYYDIRHTVRPGITGWAQTQFRYGASAEDSHTKLQYDLYYVKNMTFALDARILVETIRVVLLGEGAR</sequence>
<dbReference type="InterPro" id="IPR017464">
    <property type="entry name" value="Sugar_tfrase_EpsB_2"/>
</dbReference>
<protein>
    <submittedName>
        <fullName evidence="9">Putative Undecaprenyl-phosphate galactose phosphotransferase RfbP</fullName>
        <ecNumber evidence="9">2.7.8.6</ecNumber>
    </submittedName>
</protein>
<evidence type="ECO:0000313" key="10">
    <source>
        <dbReference type="Proteomes" id="UP000069205"/>
    </source>
</evidence>
<keyword evidence="10" id="KW-1185">Reference proteome</keyword>